<dbReference type="SUPFAM" id="SSF48225">
    <property type="entry name" value="Seven-hairpin glycosidases"/>
    <property type="match status" value="1"/>
</dbReference>
<evidence type="ECO:0000256" key="1">
    <source>
        <dbReference type="ARBA" id="ARBA00001913"/>
    </source>
</evidence>
<proteinExistence type="inferred from homology"/>
<feature type="active site" evidence="18">
    <location>
        <position position="341"/>
    </location>
</feature>
<comment type="pathway">
    <text evidence="3">Protein modification; protein glycosylation.</text>
</comment>
<dbReference type="GO" id="GO:0046872">
    <property type="term" value="F:metal ion binding"/>
    <property type="evidence" value="ECO:0007669"/>
    <property type="project" value="UniProtKB-KW"/>
</dbReference>
<dbReference type="InterPro" id="IPR036026">
    <property type="entry name" value="Seven-hairpin_glycosidases"/>
</dbReference>
<dbReference type="EMBL" id="JBGFUD010004269">
    <property type="protein sequence ID" value="MFH4979502.1"/>
    <property type="molecule type" value="Genomic_DNA"/>
</dbReference>
<evidence type="ECO:0000313" key="23">
    <source>
        <dbReference type="EMBL" id="MFH4979502.1"/>
    </source>
</evidence>
<evidence type="ECO:0000256" key="15">
    <source>
        <dbReference type="ARBA" id="ARBA00047669"/>
    </source>
</evidence>
<dbReference type="GO" id="GO:0034976">
    <property type="term" value="P:response to endoplasmic reticulum stress"/>
    <property type="evidence" value="ECO:0007669"/>
    <property type="project" value="UniProtKB-ARBA"/>
</dbReference>
<keyword evidence="7 21" id="KW-0378">Hydrolase</keyword>
<feature type="active site" evidence="18">
    <location>
        <position position="476"/>
    </location>
</feature>
<dbReference type="InterPro" id="IPR012341">
    <property type="entry name" value="6hp_glycosidase-like_sf"/>
</dbReference>
<dbReference type="GO" id="GO:0004571">
    <property type="term" value="F:mannosyl-oligosaccharide 1,2-alpha-mannosidase activity"/>
    <property type="evidence" value="ECO:0007669"/>
    <property type="project" value="UniProtKB-EC"/>
</dbReference>
<keyword evidence="6 19" id="KW-0479">Metal-binding</keyword>
<feature type="active site" description="Proton donor" evidence="18">
    <location>
        <position position="448"/>
    </location>
</feature>
<evidence type="ECO:0000256" key="18">
    <source>
        <dbReference type="PIRSR" id="PIRSR601382-1"/>
    </source>
</evidence>
<sequence length="573" mass="65888">MRPLHFTRGDSSALPFLIREPSSRRTQFRLFRLWRSLSQLQRTLVYLLICFSFFAFVYSMLPDMESNSGYSLASSWRFRKPYLTNVQGIPKVISKVPFSNISERDSGQAVADVPKYPSFFGPQNNRQKAVVDAFKHAWKGYKTYAWGRDQLRPLSRSYQKWFDTGLTIVESLDTMLIMGLSQEFEEARRWVTESLSFDKDNYVNLFESTIRTLGGLLSAYHLTGDRAFAEKATDIGGRLSSAFNSPSGVPYSDVNIAQRIAKGADWHQYSSLSEVTTIQLEFRDLSRITGNTSFEEEAFKVSEHIHADGCRHKDGLCEMFISPETGMFKGGSAITMGARADSYYEYLLKQWLQTGKTIDWLKEDYMNAIDATKKHLMRRTKKSNLLFVGELLNGNRFSPKMDHLVCFLSGTLALGSINGMPQEHLEMAKELGETCWAMYQTATGLWPEIVYFNTNDESADDLFIKRHDSFCLLRPEAIESWFYLHRITGNKTYQEWGWKAFKAIEQHAKVANGYSSVDNVKQIPVKHRDLMETFFLAETLKYLYLLLADDQSELPLTEYVFNTEAHPLPIYKH</sequence>
<name>A0ABD6ES27_9BILA</name>
<evidence type="ECO:0000256" key="2">
    <source>
        <dbReference type="ARBA" id="ARBA00004648"/>
    </source>
</evidence>
<dbReference type="Gene3D" id="1.50.10.10">
    <property type="match status" value="1"/>
</dbReference>
<evidence type="ECO:0000256" key="17">
    <source>
        <dbReference type="ARBA" id="ARBA00053655"/>
    </source>
</evidence>
<dbReference type="PANTHER" id="PTHR11742:SF55">
    <property type="entry name" value="ENDOPLASMIC RETICULUM MANNOSYL-OLIGOSACCHARIDE 1,2-ALPHA-MANNOSIDASE"/>
    <property type="match status" value="1"/>
</dbReference>
<comment type="caution">
    <text evidence="23">The sequence shown here is derived from an EMBL/GenBank/DDBJ whole genome shotgun (WGS) entry which is preliminary data.</text>
</comment>
<evidence type="ECO:0000256" key="5">
    <source>
        <dbReference type="ARBA" id="ARBA00022692"/>
    </source>
</evidence>
<dbReference type="GO" id="GO:0010498">
    <property type="term" value="P:proteasomal protein catabolic process"/>
    <property type="evidence" value="ECO:0007669"/>
    <property type="project" value="UniProtKB-ARBA"/>
</dbReference>
<feature type="disulfide bond" evidence="20">
    <location>
        <begin position="406"/>
        <end position="435"/>
    </location>
</feature>
<evidence type="ECO:0000256" key="21">
    <source>
        <dbReference type="RuleBase" id="RU361193"/>
    </source>
</evidence>
<dbReference type="FunFam" id="1.50.10.10:FF:000010">
    <property type="entry name" value="alpha-1,2-Mannosidase"/>
    <property type="match status" value="1"/>
</dbReference>
<comment type="cofactor">
    <cofactor evidence="1 19">
        <name>Ca(2+)</name>
        <dbReference type="ChEBI" id="CHEBI:29108"/>
    </cofactor>
</comment>
<dbReference type="InterPro" id="IPR050749">
    <property type="entry name" value="Glycosyl_Hydrolase_47"/>
</dbReference>
<dbReference type="GO" id="GO:0005789">
    <property type="term" value="C:endoplasmic reticulum membrane"/>
    <property type="evidence" value="ECO:0007669"/>
    <property type="project" value="UniProtKB-SubCell"/>
</dbReference>
<keyword evidence="9 19" id="KW-0106">Calcium</keyword>
<evidence type="ECO:0000256" key="6">
    <source>
        <dbReference type="ARBA" id="ARBA00022723"/>
    </source>
</evidence>
<evidence type="ECO:0000256" key="22">
    <source>
        <dbReference type="SAM" id="Phobius"/>
    </source>
</evidence>
<dbReference type="EC" id="3.2.1.-" evidence="21"/>
<keyword evidence="24" id="KW-1185">Reference proteome</keyword>
<dbReference type="InterPro" id="IPR001382">
    <property type="entry name" value="Glyco_hydro_47"/>
</dbReference>
<keyword evidence="13 20" id="KW-1015">Disulfide bond</keyword>
<keyword evidence="14 21" id="KW-0326">Glycosidase</keyword>
<evidence type="ECO:0000256" key="19">
    <source>
        <dbReference type="PIRSR" id="PIRSR601382-2"/>
    </source>
</evidence>
<evidence type="ECO:0000313" key="24">
    <source>
        <dbReference type="Proteomes" id="UP001608902"/>
    </source>
</evidence>
<evidence type="ECO:0000256" key="4">
    <source>
        <dbReference type="ARBA" id="ARBA00007658"/>
    </source>
</evidence>
<keyword evidence="5 22" id="KW-0812">Transmembrane</keyword>
<dbReference type="Pfam" id="PF01532">
    <property type="entry name" value="Glyco_hydro_47"/>
    <property type="match status" value="1"/>
</dbReference>
<comment type="catalytic activity">
    <reaction evidence="16">
        <text>N(4)-(alpha-D-Man-(1-&gt;2)-alpha-D-Man-(1-&gt;2)-alpha-D-Man-(1-&gt;3)-[alpha-D-Man-(1-&gt;2)-alpha-D-Man-(1-&gt;3)-[alpha-D-Man-(1-&gt;2)-alpha-D-Man-(1-&gt;6)]-alpha-D-Man-(1-&gt;6)]-beta-D-Man-(1-&gt;4)-beta-D-GlcNAc-(1-&gt;4)-beta-D-GlcNAc)-L-asparaginyl-[protein] (N-glucan mannose isomer 9A1,2,3B1,2,3) + 4 H2O = N(4)-(alpha-D-Man-(1-&gt;3)-[alpha-D-Man-(1-&gt;3)-[alpha-D-Man-(1-&gt;6)]-alpha-D-Man-(1-&gt;6)]-beta-D-Man-(1-&gt;4)-beta-D-GlcNAc-(1-&gt;4)-beta-D-GlcNAc)-L-asparaginyl-[protein] (N-glucan mannose isomer 5A1,2) + 4 beta-D-mannose</text>
        <dbReference type="Rhea" id="RHEA:56008"/>
        <dbReference type="Rhea" id="RHEA-COMP:14356"/>
        <dbReference type="Rhea" id="RHEA-COMP:14367"/>
        <dbReference type="ChEBI" id="CHEBI:15377"/>
        <dbReference type="ChEBI" id="CHEBI:28563"/>
        <dbReference type="ChEBI" id="CHEBI:59087"/>
        <dbReference type="ChEBI" id="CHEBI:139493"/>
        <dbReference type="EC" id="3.2.1.113"/>
    </reaction>
</comment>
<evidence type="ECO:0000256" key="16">
    <source>
        <dbReference type="ARBA" id="ARBA00048605"/>
    </source>
</evidence>
<feature type="active site" description="Proton donor" evidence="18">
    <location>
        <position position="207"/>
    </location>
</feature>
<keyword evidence="11 22" id="KW-1133">Transmembrane helix</keyword>
<evidence type="ECO:0000256" key="14">
    <source>
        <dbReference type="ARBA" id="ARBA00023295"/>
    </source>
</evidence>
<evidence type="ECO:0000256" key="8">
    <source>
        <dbReference type="ARBA" id="ARBA00022824"/>
    </source>
</evidence>
<accession>A0ABD6ES27</accession>
<organism evidence="23 24">
    <name type="scientific">Gnathostoma spinigerum</name>
    <dbReference type="NCBI Taxonomy" id="75299"/>
    <lineage>
        <taxon>Eukaryota</taxon>
        <taxon>Metazoa</taxon>
        <taxon>Ecdysozoa</taxon>
        <taxon>Nematoda</taxon>
        <taxon>Chromadorea</taxon>
        <taxon>Rhabditida</taxon>
        <taxon>Spirurina</taxon>
        <taxon>Gnathostomatomorpha</taxon>
        <taxon>Gnathostomatoidea</taxon>
        <taxon>Gnathostomatidae</taxon>
        <taxon>Gnathostoma</taxon>
    </lineage>
</organism>
<keyword evidence="8" id="KW-0256">Endoplasmic reticulum</keyword>
<feature type="transmembrane region" description="Helical" evidence="22">
    <location>
        <begin position="43"/>
        <end position="61"/>
    </location>
</feature>
<evidence type="ECO:0000256" key="11">
    <source>
        <dbReference type="ARBA" id="ARBA00022989"/>
    </source>
</evidence>
<evidence type="ECO:0000256" key="9">
    <source>
        <dbReference type="ARBA" id="ARBA00022837"/>
    </source>
</evidence>
<comment type="subcellular location">
    <subcellularLocation>
        <location evidence="2">Endoplasmic reticulum membrane</location>
        <topology evidence="2">Single-pass type II membrane protein</topology>
    </subcellularLocation>
</comment>
<gene>
    <name evidence="23" type="ORF">AB6A40_006211</name>
</gene>
<keyword evidence="10" id="KW-0735">Signal-anchor</keyword>
<feature type="binding site" evidence="19">
    <location>
        <position position="563"/>
    </location>
    <ligand>
        <name>Ca(2+)</name>
        <dbReference type="ChEBI" id="CHEBI:29108"/>
    </ligand>
</feature>
<evidence type="ECO:0000256" key="12">
    <source>
        <dbReference type="ARBA" id="ARBA00023136"/>
    </source>
</evidence>
<comment type="function">
    <text evidence="17">Involved in glycoprotein quality control targeting of misfolded glycoproteins for degradation. It primarily trims a single alpha-1,2-linked mannose residue from Man(9)GlcNAc(2) to produce Man(8)GlcNAc(2), but at high enzyme concentrations, as found in the ER quality control compartment (ERQC), it further trims the carbohydrates to Man(5-6)GlcNAc(2).</text>
</comment>
<dbReference type="PANTHER" id="PTHR11742">
    <property type="entry name" value="MANNOSYL-OLIGOSACCHARIDE ALPHA-1,2-MANNOSIDASE-RELATED"/>
    <property type="match status" value="1"/>
</dbReference>
<dbReference type="PRINTS" id="PR00747">
    <property type="entry name" value="GLYHDRLASE47"/>
</dbReference>
<comment type="similarity">
    <text evidence="4 21">Belongs to the glycosyl hydrolase 47 family.</text>
</comment>
<comment type="catalytic activity">
    <reaction evidence="15">
        <text>N(4)-(alpha-D-Man-(1-&gt;2)-alpha-D-Man-(1-&gt;2)-alpha-D-Man-(1-&gt;3)-[alpha-D-Man-(1-&gt;3)-[alpha-D-Man-(1-&gt;2)-alpha-D-Man-(1-&gt;6)]-alpha-D-Man-(1-&gt;6)]-beta-D-Man-(1-&gt;4)-beta-D-GlcNAc-(1-&gt;4)-beta-D-GlcNAc)-L-asparaginyl-[protein] (N-glucan mannose isomer 8A1,2,3B1,3) + 3 H2O = N(4)-(alpha-D-Man-(1-&gt;3)-[alpha-D-Man-(1-&gt;3)-[alpha-D-Man-(1-&gt;6)]-alpha-D-Man-(1-&gt;6)]-beta-D-Man-(1-&gt;4)-beta-D-GlcNAc-(1-&gt;4)-beta-D-GlcNAc)-L-asparaginyl-[protein] (N-glucan mannose isomer 5A1,2) + 3 beta-D-mannose</text>
        <dbReference type="Rhea" id="RHEA:56028"/>
        <dbReference type="Rhea" id="RHEA-COMP:14358"/>
        <dbReference type="Rhea" id="RHEA-COMP:14367"/>
        <dbReference type="ChEBI" id="CHEBI:15377"/>
        <dbReference type="ChEBI" id="CHEBI:28563"/>
        <dbReference type="ChEBI" id="CHEBI:59087"/>
        <dbReference type="ChEBI" id="CHEBI:60628"/>
        <dbReference type="EC" id="3.2.1.113"/>
    </reaction>
</comment>
<evidence type="ECO:0000256" key="20">
    <source>
        <dbReference type="PIRSR" id="PIRSR601382-3"/>
    </source>
</evidence>
<evidence type="ECO:0000256" key="13">
    <source>
        <dbReference type="ARBA" id="ARBA00023157"/>
    </source>
</evidence>
<dbReference type="Proteomes" id="UP001608902">
    <property type="component" value="Unassembled WGS sequence"/>
</dbReference>
<evidence type="ECO:0000256" key="7">
    <source>
        <dbReference type="ARBA" id="ARBA00022801"/>
    </source>
</evidence>
<dbReference type="AlphaFoldDB" id="A0ABD6ES27"/>
<evidence type="ECO:0000256" key="10">
    <source>
        <dbReference type="ARBA" id="ARBA00022968"/>
    </source>
</evidence>
<evidence type="ECO:0000256" key="3">
    <source>
        <dbReference type="ARBA" id="ARBA00004922"/>
    </source>
</evidence>
<keyword evidence="12 22" id="KW-0472">Membrane</keyword>
<reference evidence="23 24" key="1">
    <citation type="submission" date="2024-08" db="EMBL/GenBank/DDBJ databases">
        <title>Gnathostoma spinigerum genome.</title>
        <authorList>
            <person name="Gonzalez-Bertolin B."/>
            <person name="Monzon S."/>
            <person name="Zaballos A."/>
            <person name="Jimenez P."/>
            <person name="Dekumyoy P."/>
            <person name="Varona S."/>
            <person name="Cuesta I."/>
            <person name="Sumanam S."/>
            <person name="Adisakwattana P."/>
            <person name="Gasser R.B."/>
            <person name="Hernandez-Gonzalez A."/>
            <person name="Young N.D."/>
            <person name="Perteguer M.J."/>
        </authorList>
    </citation>
    <scope>NUCLEOTIDE SEQUENCE [LARGE SCALE GENOMIC DNA]</scope>
    <source>
        <strain evidence="23">AL3</strain>
        <tissue evidence="23">Liver</tissue>
    </source>
</reference>
<protein>
    <recommendedName>
        <fullName evidence="21">alpha-1,2-Mannosidase</fullName>
        <ecNumber evidence="21">3.2.1.-</ecNumber>
    </recommendedName>
</protein>